<evidence type="ECO:0000256" key="2">
    <source>
        <dbReference type="ARBA" id="ARBA00022573"/>
    </source>
</evidence>
<evidence type="ECO:0000256" key="4">
    <source>
        <dbReference type="ARBA" id="ARBA00022679"/>
    </source>
</evidence>
<keyword evidence="8" id="KW-1185">Reference proteome</keyword>
<keyword evidence="5" id="KW-0949">S-adenosyl-L-methionine</keyword>
<gene>
    <name evidence="7" type="ORF">CHK_0118</name>
</gene>
<organism evidence="7 8">
    <name type="scientific">Christensenella hongkongensis</name>
    <dbReference type="NCBI Taxonomy" id="270498"/>
    <lineage>
        <taxon>Bacteria</taxon>
        <taxon>Bacillati</taxon>
        <taxon>Bacillota</taxon>
        <taxon>Clostridia</taxon>
        <taxon>Christensenellales</taxon>
        <taxon>Christensenellaceae</taxon>
        <taxon>Christensenella</taxon>
    </lineage>
</organism>
<dbReference type="Gene3D" id="3.40.1010.10">
    <property type="entry name" value="Cobalt-precorrin-4 Transmethylase, Domain 1"/>
    <property type="match status" value="1"/>
</dbReference>
<dbReference type="CDD" id="cd02440">
    <property type="entry name" value="AdoMet_MTases"/>
    <property type="match status" value="1"/>
</dbReference>
<dbReference type="GO" id="GO:0009236">
    <property type="term" value="P:cobalamin biosynthetic process"/>
    <property type="evidence" value="ECO:0007669"/>
    <property type="project" value="UniProtKB-UniPathway"/>
</dbReference>
<evidence type="ECO:0000313" key="7">
    <source>
        <dbReference type="EMBL" id="KKI52348.1"/>
    </source>
</evidence>
<proteinExistence type="predicted"/>
<evidence type="ECO:0000256" key="1">
    <source>
        <dbReference type="ARBA" id="ARBA00004953"/>
    </source>
</evidence>
<keyword evidence="3 7" id="KW-0489">Methyltransferase</keyword>
<evidence type="ECO:0000259" key="6">
    <source>
        <dbReference type="Pfam" id="PF00590"/>
    </source>
</evidence>
<comment type="caution">
    <text evidence="7">The sequence shown here is derived from an EMBL/GenBank/DDBJ whole genome shotgun (WGS) entry which is preliminary data.</text>
</comment>
<evidence type="ECO:0000256" key="3">
    <source>
        <dbReference type="ARBA" id="ARBA00022603"/>
    </source>
</evidence>
<keyword evidence="4 7" id="KW-0808">Transferase</keyword>
<dbReference type="InterPro" id="IPR014777">
    <property type="entry name" value="4pyrrole_Mease_sub1"/>
</dbReference>
<dbReference type="CDD" id="cd11644">
    <property type="entry name" value="Precorrin-6Y-MT"/>
    <property type="match status" value="1"/>
</dbReference>
<dbReference type="InterPro" id="IPR000878">
    <property type="entry name" value="4pyrrol_Mease"/>
</dbReference>
<dbReference type="InterPro" id="IPR029063">
    <property type="entry name" value="SAM-dependent_MTases_sf"/>
</dbReference>
<dbReference type="NCBIfam" id="TIGR02467">
    <property type="entry name" value="CbiE"/>
    <property type="match status" value="1"/>
</dbReference>
<comment type="pathway">
    <text evidence="1">Cofactor biosynthesis; adenosylcobalamin biosynthesis.</text>
</comment>
<dbReference type="OrthoDB" id="9780707at2"/>
<dbReference type="Pfam" id="PF00590">
    <property type="entry name" value="TP_methylase"/>
    <property type="match status" value="1"/>
</dbReference>
<keyword evidence="2" id="KW-0169">Cobalamin biosynthesis</keyword>
<dbReference type="PANTHER" id="PTHR43182">
    <property type="entry name" value="COBALT-PRECORRIN-6B C(15)-METHYLTRANSFERASE (DECARBOXYLATING)"/>
    <property type="match status" value="1"/>
</dbReference>
<dbReference type="UniPathway" id="UPA00148"/>
<feature type="domain" description="Tetrapyrrole methylase" evidence="6">
    <location>
        <begin position="3"/>
        <end position="187"/>
    </location>
</feature>
<dbReference type="Proteomes" id="UP000034076">
    <property type="component" value="Unassembled WGS sequence"/>
</dbReference>
<evidence type="ECO:0000313" key="8">
    <source>
        <dbReference type="Proteomes" id="UP000034076"/>
    </source>
</evidence>
<dbReference type="STRING" id="270498.CHK_0118"/>
<protein>
    <submittedName>
        <fullName evidence="7">Cobalt-precorrin-6y C5-methyltransferase</fullName>
        <ecNumber evidence="7">2.1.1.-</ecNumber>
    </submittedName>
</protein>
<dbReference type="EMBL" id="LAYJ01000022">
    <property type="protein sequence ID" value="KKI52348.1"/>
    <property type="molecule type" value="Genomic_DNA"/>
</dbReference>
<dbReference type="PROSITE" id="PS00839">
    <property type="entry name" value="SUMT_1"/>
    <property type="match status" value="1"/>
</dbReference>
<dbReference type="PATRIC" id="fig|270498.16.peg.2677"/>
<sequence>MKKVTVVGAGPGNPELLTIQAKLHIKRSDIVFATGRLFEKLGFLNQNTVRMTLSGLAHAVQAQPENVDITILASGDVGFYSISSLLTEQRGCVLSFQNGLSSLQYFCAKLRVPYDDIKTVSVHGRDVSALPSVCYHPRVFVLTGGHQKAHDVICELISCGLGYVSVCVGENLSDETERIVRGTAQELSNEHFTDLAVMLVENPASVRACSFLRDADFVRGKVPMTKEAVRSLCVARLGITPTDVVYDIGAGTGSVACAMARFACESFVYAVEQNEDGISLIHENRQKLGAYNVKAIHGAAPECLKGLPAPDKVFIGGSSGNLGSIIDAALEKNPDAKILATAVTLETQAEALRCFSERGIAADAMCVNVSQAEPLGSYHLMKAQNPVWLIGGARNG</sequence>
<dbReference type="EC" id="2.1.1.-" evidence="7"/>
<dbReference type="InterPro" id="IPR035996">
    <property type="entry name" value="4pyrrol_Methylase_sf"/>
</dbReference>
<dbReference type="InterPro" id="IPR014776">
    <property type="entry name" value="4pyrrole_Mease_sub2"/>
</dbReference>
<name>A0A0M2NJJ6_9FIRM</name>
<dbReference type="SUPFAM" id="SSF53790">
    <property type="entry name" value="Tetrapyrrole methylase"/>
    <property type="match status" value="1"/>
</dbReference>
<dbReference type="InterPro" id="IPR003043">
    <property type="entry name" value="Uropor_MeTrfase_CS"/>
</dbReference>
<evidence type="ECO:0000256" key="5">
    <source>
        <dbReference type="ARBA" id="ARBA00022691"/>
    </source>
</evidence>
<dbReference type="NCBIfam" id="TIGR02469">
    <property type="entry name" value="CbiT"/>
    <property type="match status" value="1"/>
</dbReference>
<dbReference type="RefSeq" id="WP_046441960.1">
    <property type="nucleotide sequence ID" value="NZ_LAYJ01000022.1"/>
</dbReference>
<dbReference type="GO" id="GO:0032259">
    <property type="term" value="P:methylation"/>
    <property type="evidence" value="ECO:0007669"/>
    <property type="project" value="UniProtKB-KW"/>
</dbReference>
<dbReference type="InterPro" id="IPR012818">
    <property type="entry name" value="CbiE"/>
</dbReference>
<accession>A0A0M2NJJ6</accession>
<dbReference type="InterPro" id="IPR050714">
    <property type="entry name" value="Cobalamin_biosynth_MTase"/>
</dbReference>
<dbReference type="InterPro" id="IPR014008">
    <property type="entry name" value="Cbl_synth_MTase_CbiT"/>
</dbReference>
<dbReference type="AlphaFoldDB" id="A0A0M2NJJ6"/>
<dbReference type="SUPFAM" id="SSF53335">
    <property type="entry name" value="S-adenosyl-L-methionine-dependent methyltransferases"/>
    <property type="match status" value="1"/>
</dbReference>
<dbReference type="Gene3D" id="3.30.950.10">
    <property type="entry name" value="Methyltransferase, Cobalt-precorrin-4 Transmethylase, Domain 2"/>
    <property type="match status" value="1"/>
</dbReference>
<reference evidence="7 8" key="1">
    <citation type="submission" date="2015-04" db="EMBL/GenBank/DDBJ databases">
        <title>Draft genome sequence of bacteremic isolate Catabacter hongkongensis type strain HKU16T.</title>
        <authorList>
            <person name="Lau S.K."/>
            <person name="Teng J.L."/>
            <person name="Huang Y."/>
            <person name="Curreem S.O."/>
            <person name="Tsui S.K."/>
            <person name="Woo P.C."/>
        </authorList>
    </citation>
    <scope>NUCLEOTIDE SEQUENCE [LARGE SCALE GENOMIC DNA]</scope>
    <source>
        <strain evidence="7 8">HKU16</strain>
    </source>
</reference>
<dbReference type="PANTHER" id="PTHR43182:SF1">
    <property type="entry name" value="COBALT-PRECORRIN-7 C(5)-METHYLTRANSFERASE"/>
    <property type="match status" value="1"/>
</dbReference>
<dbReference type="Gene3D" id="3.40.50.150">
    <property type="entry name" value="Vaccinia Virus protein VP39"/>
    <property type="match status" value="1"/>
</dbReference>
<dbReference type="GO" id="GO:0008276">
    <property type="term" value="F:protein methyltransferase activity"/>
    <property type="evidence" value="ECO:0007669"/>
    <property type="project" value="InterPro"/>
</dbReference>